<protein>
    <submittedName>
        <fullName evidence="1">Uncharacterized protein</fullName>
    </submittedName>
</protein>
<dbReference type="Proteomes" id="UP000199584">
    <property type="component" value="Unassembled WGS sequence"/>
</dbReference>
<dbReference type="EMBL" id="FOYM01000012">
    <property type="protein sequence ID" value="SFR05769.1"/>
    <property type="molecule type" value="Genomic_DNA"/>
</dbReference>
<gene>
    <name evidence="1" type="ORF">SAMN05660706_11291</name>
</gene>
<organism evidence="1 2">
    <name type="scientific">Desulfoscipio geothermicus DSM 3669</name>
    <dbReference type="NCBI Taxonomy" id="1121426"/>
    <lineage>
        <taxon>Bacteria</taxon>
        <taxon>Bacillati</taxon>
        <taxon>Bacillota</taxon>
        <taxon>Clostridia</taxon>
        <taxon>Eubacteriales</taxon>
        <taxon>Desulfallaceae</taxon>
        <taxon>Desulfoscipio</taxon>
    </lineage>
</organism>
<name>A0A1I6DK08_9FIRM</name>
<dbReference type="AlphaFoldDB" id="A0A1I6DK08"/>
<keyword evidence="2" id="KW-1185">Reference proteome</keyword>
<evidence type="ECO:0000313" key="1">
    <source>
        <dbReference type="EMBL" id="SFR05769.1"/>
    </source>
</evidence>
<evidence type="ECO:0000313" key="2">
    <source>
        <dbReference type="Proteomes" id="UP000199584"/>
    </source>
</evidence>
<reference evidence="2" key="1">
    <citation type="submission" date="2016-10" db="EMBL/GenBank/DDBJ databases">
        <authorList>
            <person name="Varghese N."/>
            <person name="Submissions S."/>
        </authorList>
    </citation>
    <scope>NUCLEOTIDE SEQUENCE [LARGE SCALE GENOMIC DNA]</scope>
    <source>
        <strain evidence="2">DSM 3669</strain>
    </source>
</reference>
<dbReference type="OrthoDB" id="1787473at2"/>
<accession>A0A1I6DK08</accession>
<proteinExistence type="predicted"/>
<sequence>MTDREHAISALSDMIRSNNEKAEKNQELKDWFNNLNRDLLQAIETLRKGA</sequence>
<dbReference type="STRING" id="39060.SAMN05660706_11291"/>
<dbReference type="RefSeq" id="WP_092483167.1">
    <property type="nucleotide sequence ID" value="NZ_FOYM01000012.1"/>
</dbReference>